<dbReference type="EMBL" id="JAQOWY010000657">
    <property type="protein sequence ID" value="KAK1839556.1"/>
    <property type="molecule type" value="Genomic_DNA"/>
</dbReference>
<evidence type="ECO:0000313" key="1">
    <source>
        <dbReference type="EMBL" id="KAK1839556.1"/>
    </source>
</evidence>
<comment type="caution">
    <text evidence="1">The sequence shown here is derived from an EMBL/GenBank/DDBJ whole genome shotgun (WGS) entry which is preliminary data.</text>
</comment>
<gene>
    <name evidence="1" type="ORF">CCHR01_17820</name>
</gene>
<accession>A0AAD9A186</accession>
<organism evidence="1 2">
    <name type="scientific">Colletotrichum chrysophilum</name>
    <dbReference type="NCBI Taxonomy" id="1836956"/>
    <lineage>
        <taxon>Eukaryota</taxon>
        <taxon>Fungi</taxon>
        <taxon>Dikarya</taxon>
        <taxon>Ascomycota</taxon>
        <taxon>Pezizomycotina</taxon>
        <taxon>Sordariomycetes</taxon>
        <taxon>Hypocreomycetidae</taxon>
        <taxon>Glomerellales</taxon>
        <taxon>Glomerellaceae</taxon>
        <taxon>Colletotrichum</taxon>
        <taxon>Colletotrichum gloeosporioides species complex</taxon>
    </lineage>
</organism>
<sequence>MYVSSVPSSASRRYRCRVPASNHQIGASKAASAWQAWQQGVSFCLSLPACAIWPSVTSSERVLDFLSVMSLHQKTFARQRLFLKPPQRQGPVCSSGALVPELLLLLLLQEKEHIRRN</sequence>
<reference evidence="1" key="1">
    <citation type="submission" date="2023-01" db="EMBL/GenBank/DDBJ databases">
        <title>Colletotrichum chrysophilum M932 genome sequence.</title>
        <authorList>
            <person name="Baroncelli R."/>
        </authorList>
    </citation>
    <scope>NUCLEOTIDE SEQUENCE</scope>
    <source>
        <strain evidence="1">M932</strain>
    </source>
</reference>
<keyword evidence="2" id="KW-1185">Reference proteome</keyword>
<protein>
    <submittedName>
        <fullName evidence="1">Uncharacterized protein</fullName>
    </submittedName>
</protein>
<dbReference type="Proteomes" id="UP001243330">
    <property type="component" value="Unassembled WGS sequence"/>
</dbReference>
<proteinExistence type="predicted"/>
<dbReference type="AlphaFoldDB" id="A0AAD9A186"/>
<name>A0AAD9A186_9PEZI</name>
<evidence type="ECO:0000313" key="2">
    <source>
        <dbReference type="Proteomes" id="UP001243330"/>
    </source>
</evidence>